<protein>
    <submittedName>
        <fullName evidence="2">DUF4097 family beta strand repeat-containing protein</fullName>
    </submittedName>
</protein>
<dbReference type="Pfam" id="PF13349">
    <property type="entry name" value="DUF4097"/>
    <property type="match status" value="1"/>
</dbReference>
<evidence type="ECO:0000313" key="3">
    <source>
        <dbReference type="Proteomes" id="UP001322664"/>
    </source>
</evidence>
<name>A0ABZ0S2C0_9BACI</name>
<dbReference type="Proteomes" id="UP001322664">
    <property type="component" value="Chromosome"/>
</dbReference>
<dbReference type="EMBL" id="CP137624">
    <property type="protein sequence ID" value="WPK13444.1"/>
    <property type="molecule type" value="Genomic_DNA"/>
</dbReference>
<dbReference type="Pfam" id="PF22564">
    <property type="entry name" value="HAAS"/>
    <property type="match status" value="1"/>
</dbReference>
<reference evidence="2 3" key="1">
    <citation type="submission" date="2023-09" db="EMBL/GenBank/DDBJ databases">
        <authorList>
            <person name="Page C.A."/>
            <person name="Perez-Diaz I.M."/>
        </authorList>
    </citation>
    <scope>NUCLEOTIDE SEQUENCE [LARGE SCALE GENOMIC DNA]</scope>
    <source>
        <strain evidence="2 3">Ll15</strain>
    </source>
</reference>
<evidence type="ECO:0000259" key="1">
    <source>
        <dbReference type="Pfam" id="PF13349"/>
    </source>
</evidence>
<organism evidence="2 3">
    <name type="scientific">Lysinibacillus louembei</name>
    <dbReference type="NCBI Taxonomy" id="1470088"/>
    <lineage>
        <taxon>Bacteria</taxon>
        <taxon>Bacillati</taxon>
        <taxon>Bacillota</taxon>
        <taxon>Bacilli</taxon>
        <taxon>Bacillales</taxon>
        <taxon>Bacillaceae</taxon>
        <taxon>Lysinibacillus</taxon>
    </lineage>
</organism>
<dbReference type="PANTHER" id="PTHR34094">
    <property type="match status" value="1"/>
</dbReference>
<accession>A0ABZ0S2C0</accession>
<feature type="domain" description="DUF4097" evidence="1">
    <location>
        <begin position="83"/>
        <end position="342"/>
    </location>
</feature>
<proteinExistence type="predicted"/>
<sequence>MMEQQFLNKLEQALVKLNDGERQDILRDFKEYFASGQAEGKSIEEMIASLGDVNELAAELLKAYSEQEFVQTSKAVKEEEFSYIKIDSELAAVELLPSPTGKFYTELKSKGEQYTMDVEIANNTLTIDIQREEGNFKIFGVNINFNFNINNGATAFVYVPEKLYESIVIKNEIGGTVIERLQAKDIKCRTSVGKAKLKNILASDLNIKSSVGKAELQSVHATTATVKSDAGKVVIEDSIAEVWHVKSEAGRVDLVNVQGEIDARTEAGKVTLNVESITKPLSLKTSVGKIEVLTDKKIDNATIEAKSELGKISIYGERSKRLVYGAGENLIKLKTELGSITIDQK</sequence>
<gene>
    <name evidence="2" type="ORF">R6U77_07140</name>
</gene>
<dbReference type="InterPro" id="IPR025164">
    <property type="entry name" value="Toastrack_DUF4097"/>
</dbReference>
<dbReference type="RefSeq" id="WP_319837955.1">
    <property type="nucleotide sequence ID" value="NZ_CP137624.1"/>
</dbReference>
<evidence type="ECO:0000313" key="2">
    <source>
        <dbReference type="EMBL" id="WPK13444.1"/>
    </source>
</evidence>
<dbReference type="PANTHER" id="PTHR34094:SF1">
    <property type="entry name" value="PROTEIN FAM185A"/>
    <property type="match status" value="1"/>
</dbReference>
<keyword evidence="3" id="KW-1185">Reference proteome</keyword>